<organism evidence="2">
    <name type="scientific">Culex pipiens</name>
    <name type="common">House mosquito</name>
    <dbReference type="NCBI Taxonomy" id="7175"/>
    <lineage>
        <taxon>Eukaryota</taxon>
        <taxon>Metazoa</taxon>
        <taxon>Ecdysozoa</taxon>
        <taxon>Arthropoda</taxon>
        <taxon>Hexapoda</taxon>
        <taxon>Insecta</taxon>
        <taxon>Pterygota</taxon>
        <taxon>Neoptera</taxon>
        <taxon>Endopterygota</taxon>
        <taxon>Diptera</taxon>
        <taxon>Nematocera</taxon>
        <taxon>Culicoidea</taxon>
        <taxon>Culicidae</taxon>
        <taxon>Culicinae</taxon>
        <taxon>Culicini</taxon>
        <taxon>Culex</taxon>
        <taxon>Culex</taxon>
    </lineage>
</organism>
<proteinExistence type="predicted"/>
<name>A0A8D8BI76_CULPI</name>
<keyword evidence="1" id="KW-0472">Membrane</keyword>
<evidence type="ECO:0000313" key="2">
    <source>
        <dbReference type="EMBL" id="CAG6476266.1"/>
    </source>
</evidence>
<accession>A0A8D8BI76</accession>
<reference evidence="2" key="1">
    <citation type="submission" date="2021-05" db="EMBL/GenBank/DDBJ databases">
        <authorList>
            <person name="Alioto T."/>
            <person name="Alioto T."/>
            <person name="Gomez Garrido J."/>
        </authorList>
    </citation>
    <scope>NUCLEOTIDE SEQUENCE</scope>
</reference>
<dbReference type="EMBL" id="HBUE01078156">
    <property type="protein sequence ID" value="CAG6476266.1"/>
    <property type="molecule type" value="Transcribed_RNA"/>
</dbReference>
<dbReference type="AlphaFoldDB" id="A0A8D8BI76"/>
<feature type="transmembrane region" description="Helical" evidence="1">
    <location>
        <begin position="47"/>
        <end position="68"/>
    </location>
</feature>
<keyword evidence="1" id="KW-1133">Transmembrane helix</keyword>
<protein>
    <submittedName>
        <fullName evidence="2">(northern house mosquito) hypothetical protein</fullName>
    </submittedName>
</protein>
<sequence>MFKRYQTAIVPLTDMVTEIFRKQIFFLFSNNYSSVLRLWKKKTKLKAIIVFFFCVSSCVCEGRFPYWVCFVGERRGNLNPTHDCFCVLFLKDFFKSLERSTRFSLFFLSLSLSL</sequence>
<evidence type="ECO:0000256" key="1">
    <source>
        <dbReference type="SAM" id="Phobius"/>
    </source>
</evidence>
<keyword evidence="1" id="KW-0812">Transmembrane</keyword>